<sequence length="551" mass="61298">MGSGPLRMCLVVLVGFTLSSDEILAKKVFKGDQNIGTVLFDRSDCGKHCWTSEEFTVLNSRRMFQDILPKVKVIDAENDQYIALLMDYFHICLECVRKLSIGKTKHLMLKALADTMGGYLHVYVLPLTRRSYYAGNIKYRNAKRLFELFDELKNFLHTNGVGWLKPSLNKKHVKTPPIVITPPQSSVSCDGLITYPARADSSSGQGEVSRPNPSKRKRYIQRRRRTRGAGGSGPVTVPLPFLDDEVNPNSIALPFKTDTLQSLYCEQSAFSLVKYYVSSVKCIVSRSKTKFELLKFNKDMFDWLQQSVNPHLDDEKWYPAFGGVMRVISSLKETGLGDEGDKIKQGGDYQMMPKVKASTKSPEEEGAPPLYKGKISGNDDGNGVTFGTTELIVIALAGALLMWLLIGIILVCYRFLTRNSEECPPCESPANTPVAVLYENAEYCVPECPSKPSKRGLGRRLAEWWKKRFGPCEGGCDDEDEERCLAAISYSSKDTIDVTNSTSKSCTKKCYNSFKSPSQSVSPGGCVSSRSKTGYTSDSTSNSEVERAKSR</sequence>
<proteinExistence type="predicted"/>
<evidence type="ECO:0000256" key="2">
    <source>
        <dbReference type="SAM" id="Phobius"/>
    </source>
</evidence>
<name>A0ABM3FRI1_NEOLC</name>
<keyword evidence="2" id="KW-0472">Membrane</keyword>
<protein>
    <submittedName>
        <fullName evidence="5">Uncharacterized protein LOC107226919</fullName>
    </submittedName>
</protein>
<accession>A0ABM3FRI1</accession>
<feature type="transmembrane region" description="Helical" evidence="2">
    <location>
        <begin position="391"/>
        <end position="413"/>
    </location>
</feature>
<evidence type="ECO:0000256" key="1">
    <source>
        <dbReference type="SAM" id="MobiDB-lite"/>
    </source>
</evidence>
<keyword evidence="3" id="KW-0732">Signal</keyword>
<keyword evidence="2" id="KW-1133">Transmembrane helix</keyword>
<evidence type="ECO:0000313" key="5">
    <source>
        <dbReference type="RefSeq" id="XP_046590634.1"/>
    </source>
</evidence>
<gene>
    <name evidence="5" type="primary">LOC107226919</name>
</gene>
<feature type="chain" id="PRO_5046057318" evidence="3">
    <location>
        <begin position="26"/>
        <end position="551"/>
    </location>
</feature>
<dbReference type="Proteomes" id="UP000829291">
    <property type="component" value="Chromosome 3"/>
</dbReference>
<keyword evidence="4" id="KW-1185">Reference proteome</keyword>
<feature type="compositionally biased region" description="Polar residues" evidence="1">
    <location>
        <begin position="513"/>
        <end position="543"/>
    </location>
</feature>
<dbReference type="RefSeq" id="XP_046590634.1">
    <property type="nucleotide sequence ID" value="XM_046734678.1"/>
</dbReference>
<evidence type="ECO:0000313" key="4">
    <source>
        <dbReference type="Proteomes" id="UP000829291"/>
    </source>
</evidence>
<feature type="region of interest" description="Disordered" evidence="1">
    <location>
        <begin position="196"/>
        <end position="234"/>
    </location>
</feature>
<feature type="signal peptide" evidence="3">
    <location>
        <begin position="1"/>
        <end position="25"/>
    </location>
</feature>
<dbReference type="GeneID" id="107226919"/>
<organism evidence="4 5">
    <name type="scientific">Neodiprion lecontei</name>
    <name type="common">Redheaded pine sawfly</name>
    <dbReference type="NCBI Taxonomy" id="441921"/>
    <lineage>
        <taxon>Eukaryota</taxon>
        <taxon>Metazoa</taxon>
        <taxon>Ecdysozoa</taxon>
        <taxon>Arthropoda</taxon>
        <taxon>Hexapoda</taxon>
        <taxon>Insecta</taxon>
        <taxon>Pterygota</taxon>
        <taxon>Neoptera</taxon>
        <taxon>Endopterygota</taxon>
        <taxon>Hymenoptera</taxon>
        <taxon>Tenthredinoidea</taxon>
        <taxon>Diprionidae</taxon>
        <taxon>Diprioninae</taxon>
        <taxon>Neodiprion</taxon>
    </lineage>
</organism>
<keyword evidence="2" id="KW-0812">Transmembrane</keyword>
<feature type="region of interest" description="Disordered" evidence="1">
    <location>
        <begin position="513"/>
        <end position="551"/>
    </location>
</feature>
<reference evidence="5" key="1">
    <citation type="submission" date="2025-08" db="UniProtKB">
        <authorList>
            <consortium name="RefSeq"/>
        </authorList>
    </citation>
    <scope>IDENTIFICATION</scope>
    <source>
        <tissue evidence="5">Thorax and Abdomen</tissue>
    </source>
</reference>
<evidence type="ECO:0000256" key="3">
    <source>
        <dbReference type="SAM" id="SignalP"/>
    </source>
</evidence>
<feature type="compositionally biased region" description="Basic residues" evidence="1">
    <location>
        <begin position="213"/>
        <end position="227"/>
    </location>
</feature>